<name>A0A6A3JQY1_9STRA</name>
<dbReference type="Proteomes" id="UP000435112">
    <property type="component" value="Unassembled WGS sequence"/>
</dbReference>
<feature type="region of interest" description="Disordered" evidence="1">
    <location>
        <begin position="332"/>
        <end position="363"/>
    </location>
</feature>
<organism evidence="2 3">
    <name type="scientific">Phytophthora rubi</name>
    <dbReference type="NCBI Taxonomy" id="129364"/>
    <lineage>
        <taxon>Eukaryota</taxon>
        <taxon>Sar</taxon>
        <taxon>Stramenopiles</taxon>
        <taxon>Oomycota</taxon>
        <taxon>Peronosporomycetes</taxon>
        <taxon>Peronosporales</taxon>
        <taxon>Peronosporaceae</taxon>
        <taxon>Phytophthora</taxon>
    </lineage>
</organism>
<feature type="compositionally biased region" description="Acidic residues" evidence="1">
    <location>
        <begin position="353"/>
        <end position="363"/>
    </location>
</feature>
<evidence type="ECO:0000313" key="3">
    <source>
        <dbReference type="Proteomes" id="UP000435112"/>
    </source>
</evidence>
<evidence type="ECO:0000313" key="2">
    <source>
        <dbReference type="EMBL" id="KAE8997289.1"/>
    </source>
</evidence>
<reference evidence="2 3" key="1">
    <citation type="submission" date="2018-09" db="EMBL/GenBank/DDBJ databases">
        <title>Genomic investigation of the strawberry pathogen Phytophthora fragariae indicates pathogenicity is determined by transcriptional variation in three key races.</title>
        <authorList>
            <person name="Adams T.M."/>
            <person name="Armitage A.D."/>
            <person name="Sobczyk M.K."/>
            <person name="Bates H.J."/>
            <person name="Dunwell J.M."/>
            <person name="Nellist C.F."/>
            <person name="Harrison R.J."/>
        </authorList>
    </citation>
    <scope>NUCLEOTIDE SEQUENCE [LARGE SCALE GENOMIC DNA]</scope>
    <source>
        <strain evidence="2 3">SCRP324</strain>
    </source>
</reference>
<accession>A0A6A3JQY1</accession>
<dbReference type="OrthoDB" id="61565at2759"/>
<comment type="caution">
    <text evidence="2">The sequence shown here is derived from an EMBL/GenBank/DDBJ whole genome shotgun (WGS) entry which is preliminary data.</text>
</comment>
<proteinExistence type="predicted"/>
<protein>
    <submittedName>
        <fullName evidence="2">Uncharacterized protein</fullName>
    </submittedName>
</protein>
<evidence type="ECO:0000256" key="1">
    <source>
        <dbReference type="SAM" id="MobiDB-lite"/>
    </source>
</evidence>
<dbReference type="AlphaFoldDB" id="A0A6A3JQY1"/>
<sequence length="385" mass="42859">MAETAVTPHVVVFADLSPRAKVQYTRFLIENDVKLHQRSSDKRFVANIRLVRPPLADTNGGQSPSNQILDEEVVEDADSVDKRLAAVPETLRAYANLIFLIGERPTRSVADPGTYVKETRLVRFINEVYDARYEDLSALSMNSCGSFAKFIRHYLTNRFGLKRLVDQQAWDLIEGLNALQHRVDVELFSCFLQGKYPERTLSFFLFARSSLQRLVCAPAYRPMSVKTSSASERKRKPATSATNLLFMHAMKAFLSCDSSIVRARTPSRLVDANEFLFIATETYHKSSGTSFGSREHALGDAPCTSLKKPRAASSVLDNFQATVLRPAVLSEPTISQDSYHPPDTPSSTGAAVLDDDSDNDDEAQLQSRLGSLLERMKKRQQGSGS</sequence>
<gene>
    <name evidence="2" type="ORF">PR002_g19076</name>
</gene>
<dbReference type="EMBL" id="QXFU01001691">
    <property type="protein sequence ID" value="KAE8997289.1"/>
    <property type="molecule type" value="Genomic_DNA"/>
</dbReference>